<name>X6LVR9_RETFI</name>
<sequence length="267" mass="31298">TKISLKSNPKPHHRIHNIKLYVPKHGVYVEMQATLNHSLYELFRTWKPKNSGTEEELKQPRSMISSTIQKITDRYKAHSDIVVLKPPQLSKKTETEINSNMPLKMAKFTYDQLCNFTSEKIKGKAIYVVLYEYYKKYIIGDKNPASCADFTLLLQEARKLEMKEDITLTQALETYIPLQANNYPHVDGDETFNCHQCVIEFLREDEKKKFITNKMNKISFFQALQGKNISKEIMDVIHEKMTFIFIMDGFDEIFDVYSKSDRFNLSQ</sequence>
<gene>
    <name evidence="1" type="ORF">RFI_31673</name>
</gene>
<protein>
    <recommendedName>
        <fullName evidence="3">NACHT domain-containing protein</fullName>
    </recommendedName>
</protein>
<keyword evidence="2" id="KW-1185">Reference proteome</keyword>
<proteinExistence type="predicted"/>
<evidence type="ECO:0000313" key="1">
    <source>
        <dbReference type="EMBL" id="ETO05724.1"/>
    </source>
</evidence>
<feature type="non-terminal residue" evidence="1">
    <location>
        <position position="1"/>
    </location>
</feature>
<reference evidence="1 2" key="1">
    <citation type="journal article" date="2013" name="Curr. Biol.">
        <title>The Genome of the Foraminiferan Reticulomyxa filosa.</title>
        <authorList>
            <person name="Glockner G."/>
            <person name="Hulsmann N."/>
            <person name="Schleicher M."/>
            <person name="Noegel A.A."/>
            <person name="Eichinger L."/>
            <person name="Gallinger C."/>
            <person name="Pawlowski J."/>
            <person name="Sierra R."/>
            <person name="Euteneuer U."/>
            <person name="Pillet L."/>
            <person name="Moustafa A."/>
            <person name="Platzer M."/>
            <person name="Groth M."/>
            <person name="Szafranski K."/>
            <person name="Schliwa M."/>
        </authorList>
    </citation>
    <scope>NUCLEOTIDE SEQUENCE [LARGE SCALE GENOMIC DNA]</scope>
</reference>
<evidence type="ECO:0000313" key="2">
    <source>
        <dbReference type="Proteomes" id="UP000023152"/>
    </source>
</evidence>
<organism evidence="1 2">
    <name type="scientific">Reticulomyxa filosa</name>
    <dbReference type="NCBI Taxonomy" id="46433"/>
    <lineage>
        <taxon>Eukaryota</taxon>
        <taxon>Sar</taxon>
        <taxon>Rhizaria</taxon>
        <taxon>Retaria</taxon>
        <taxon>Foraminifera</taxon>
        <taxon>Monothalamids</taxon>
        <taxon>Reticulomyxidae</taxon>
        <taxon>Reticulomyxa</taxon>
    </lineage>
</organism>
<evidence type="ECO:0008006" key="3">
    <source>
        <dbReference type="Google" id="ProtNLM"/>
    </source>
</evidence>
<dbReference type="EMBL" id="ASPP01027832">
    <property type="protein sequence ID" value="ETO05724.1"/>
    <property type="molecule type" value="Genomic_DNA"/>
</dbReference>
<comment type="caution">
    <text evidence="1">The sequence shown here is derived from an EMBL/GenBank/DDBJ whole genome shotgun (WGS) entry which is preliminary data.</text>
</comment>
<dbReference type="AlphaFoldDB" id="X6LVR9"/>
<dbReference type="Proteomes" id="UP000023152">
    <property type="component" value="Unassembled WGS sequence"/>
</dbReference>
<accession>X6LVR9</accession>